<keyword evidence="1" id="KW-1133">Transmembrane helix</keyword>
<name>A0ABQ0H4P7_9HYPH</name>
<feature type="transmembrane region" description="Helical" evidence="1">
    <location>
        <begin position="89"/>
        <end position="105"/>
    </location>
</feature>
<sequence length="158" mass="17314">MRKIGSDVIIGGGLLVFSAFAAWRTLYIKGQSTGTIAGPSFLPWLMIGAVIVLSLMLILRGRRTVVLIPEAGPNPTADDQNATIKRRNLWRIGIFALMLIAYSAAFMPLGYLPATLLVFIAGMLLMGERSPLRFLVLPVLITGAVWFGFTRLLQVWLP</sequence>
<comment type="caution">
    <text evidence="3">The sequence shown here is derived from an EMBL/GenBank/DDBJ whole genome shotgun (WGS) entry which is preliminary data.</text>
</comment>
<dbReference type="RefSeq" id="WP_407866413.1">
    <property type="nucleotide sequence ID" value="NZ_BAAFZP010000002.1"/>
</dbReference>
<organism evidence="3 4">
    <name type="scientific">Phyllobacterium phragmitis</name>
    <dbReference type="NCBI Taxonomy" id="2670329"/>
    <lineage>
        <taxon>Bacteria</taxon>
        <taxon>Pseudomonadati</taxon>
        <taxon>Pseudomonadota</taxon>
        <taxon>Alphaproteobacteria</taxon>
        <taxon>Hyphomicrobiales</taxon>
        <taxon>Phyllobacteriaceae</taxon>
        <taxon>Phyllobacterium</taxon>
    </lineage>
</organism>
<keyword evidence="1" id="KW-0812">Transmembrane</keyword>
<evidence type="ECO:0000259" key="2">
    <source>
        <dbReference type="Pfam" id="PF07331"/>
    </source>
</evidence>
<dbReference type="EMBL" id="BAAFZP010000002">
    <property type="protein sequence ID" value="GAB1583882.1"/>
    <property type="molecule type" value="Genomic_DNA"/>
</dbReference>
<dbReference type="Pfam" id="PF07331">
    <property type="entry name" value="TctB"/>
    <property type="match status" value="1"/>
</dbReference>
<evidence type="ECO:0000313" key="4">
    <source>
        <dbReference type="Proteomes" id="UP001628091"/>
    </source>
</evidence>
<gene>
    <name evidence="3" type="ORF">PPNSA23_38250</name>
</gene>
<dbReference type="Proteomes" id="UP001628091">
    <property type="component" value="Unassembled WGS sequence"/>
</dbReference>
<protein>
    <submittedName>
        <fullName evidence="3">Tripartite tricarboxylate transporter TctB family protein</fullName>
    </submittedName>
</protein>
<keyword evidence="4" id="KW-1185">Reference proteome</keyword>
<evidence type="ECO:0000256" key="1">
    <source>
        <dbReference type="SAM" id="Phobius"/>
    </source>
</evidence>
<feature type="transmembrane region" description="Helical" evidence="1">
    <location>
        <begin position="134"/>
        <end position="157"/>
    </location>
</feature>
<accession>A0ABQ0H4P7</accession>
<feature type="domain" description="DUF1468" evidence="2">
    <location>
        <begin position="9"/>
        <end position="158"/>
    </location>
</feature>
<dbReference type="InterPro" id="IPR009936">
    <property type="entry name" value="DUF1468"/>
</dbReference>
<feature type="transmembrane region" description="Helical" evidence="1">
    <location>
        <begin position="7"/>
        <end position="26"/>
    </location>
</feature>
<proteinExistence type="predicted"/>
<evidence type="ECO:0000313" key="3">
    <source>
        <dbReference type="EMBL" id="GAB1583882.1"/>
    </source>
</evidence>
<reference evidence="3 4" key="1">
    <citation type="submission" date="2024-10" db="EMBL/GenBank/DDBJ databases">
        <title>Isolation, draft genome sequencing and identification of Phyllobacterium sp. NSA23, isolated from leaf soil.</title>
        <authorList>
            <person name="Akita H."/>
        </authorList>
    </citation>
    <scope>NUCLEOTIDE SEQUENCE [LARGE SCALE GENOMIC DNA]</scope>
    <source>
        <strain evidence="3 4">NSA23</strain>
    </source>
</reference>
<keyword evidence="1" id="KW-0472">Membrane</keyword>
<feature type="transmembrane region" description="Helical" evidence="1">
    <location>
        <begin position="41"/>
        <end position="59"/>
    </location>
</feature>